<keyword evidence="7" id="KW-0259">Enterobactin biosynthesis</keyword>
<feature type="binding site" evidence="12">
    <location>
        <position position="131"/>
    </location>
    <ligand>
        <name>CoA</name>
        <dbReference type="ChEBI" id="CHEBI:57287"/>
    </ligand>
</feature>
<evidence type="ECO:0000256" key="13">
    <source>
        <dbReference type="PIRSR" id="PIRSR603542-2"/>
    </source>
</evidence>
<name>Q2SB00_HAHCH</name>
<feature type="binding site" evidence="13">
    <location>
        <position position="131"/>
    </location>
    <ligand>
        <name>Mg(2+)</name>
        <dbReference type="ChEBI" id="CHEBI:18420"/>
    </ligand>
</feature>
<evidence type="ECO:0000256" key="6">
    <source>
        <dbReference type="ARBA" id="ARBA00022679"/>
    </source>
</evidence>
<feature type="domain" description="4'-phosphopantetheinyl transferase N-terminal" evidence="15">
    <location>
        <begin position="59"/>
        <end position="120"/>
    </location>
</feature>
<evidence type="ECO:0000259" key="14">
    <source>
        <dbReference type="Pfam" id="PF01648"/>
    </source>
</evidence>
<feature type="binding site" evidence="12">
    <location>
        <position position="180"/>
    </location>
    <ligand>
        <name>CoA</name>
        <dbReference type="ChEBI" id="CHEBI:57287"/>
    </ligand>
</feature>
<dbReference type="EMBL" id="CP000155">
    <property type="protein sequence ID" value="ABC32174.1"/>
    <property type="molecule type" value="Genomic_DNA"/>
</dbReference>
<dbReference type="PANTHER" id="PTHR38096:SF1">
    <property type="entry name" value="ENTEROBACTIN SYNTHASE COMPONENT D"/>
    <property type="match status" value="1"/>
</dbReference>
<dbReference type="Pfam" id="PF17837">
    <property type="entry name" value="4PPT_N"/>
    <property type="match status" value="1"/>
</dbReference>
<evidence type="ECO:0000256" key="10">
    <source>
        <dbReference type="ARBA" id="ARBA00049176"/>
    </source>
</evidence>
<evidence type="ECO:0000256" key="2">
    <source>
        <dbReference type="ARBA" id="ARBA00004993"/>
    </source>
</evidence>
<dbReference type="Proteomes" id="UP000000238">
    <property type="component" value="Chromosome"/>
</dbReference>
<dbReference type="GO" id="GO:0009239">
    <property type="term" value="P:enterobactin biosynthetic process"/>
    <property type="evidence" value="ECO:0007669"/>
    <property type="project" value="UniProtKB-UniPathway"/>
</dbReference>
<feature type="binding site" evidence="12">
    <location>
        <position position="73"/>
    </location>
    <ligand>
        <name>CoA</name>
        <dbReference type="ChEBI" id="CHEBI:57287"/>
    </ligand>
</feature>
<dbReference type="GO" id="GO:0000287">
    <property type="term" value="F:magnesium ion binding"/>
    <property type="evidence" value="ECO:0007669"/>
    <property type="project" value="InterPro"/>
</dbReference>
<gene>
    <name evidence="16" type="ordered locus">HCH_05512</name>
</gene>
<dbReference type="Gene3D" id="3.90.470.20">
    <property type="entry name" value="4'-phosphopantetheinyl transferase domain"/>
    <property type="match status" value="1"/>
</dbReference>
<evidence type="ECO:0000313" key="16">
    <source>
        <dbReference type="EMBL" id="ABC32174.1"/>
    </source>
</evidence>
<feature type="binding site" evidence="12">
    <location>
        <begin position="109"/>
        <end position="110"/>
    </location>
    <ligand>
        <name>CoA</name>
        <dbReference type="ChEBI" id="CHEBI:57287"/>
    </ligand>
</feature>
<feature type="binding site" evidence="12">
    <location>
        <position position="176"/>
    </location>
    <ligand>
        <name>CoA</name>
        <dbReference type="ChEBI" id="CHEBI:57287"/>
    </ligand>
</feature>
<dbReference type="InterPro" id="IPR041354">
    <property type="entry name" value="4PPT_N"/>
</dbReference>
<dbReference type="GO" id="GO:0008897">
    <property type="term" value="F:holo-[acyl-carrier-protein] synthase activity"/>
    <property type="evidence" value="ECO:0007669"/>
    <property type="project" value="InterPro"/>
</dbReference>
<dbReference type="GO" id="GO:0009366">
    <property type="term" value="C:enterobactin synthetase complex"/>
    <property type="evidence" value="ECO:0007669"/>
    <property type="project" value="InterPro"/>
</dbReference>
<feature type="binding site" evidence="12">
    <location>
        <position position="65"/>
    </location>
    <ligand>
        <name>CoA</name>
        <dbReference type="ChEBI" id="CHEBI:57287"/>
    </ligand>
</feature>
<proteinExistence type="inferred from homology"/>
<dbReference type="SUPFAM" id="SSF56214">
    <property type="entry name" value="4'-phosphopantetheinyl transferase"/>
    <property type="match status" value="1"/>
</dbReference>
<comment type="catalytic activity">
    <reaction evidence="10">
        <text>apo-[aryl-carrier protein] + CoA = holo-[aryl-carrier protein] + adenosine 3',5'-bisphosphate + H(+)</text>
        <dbReference type="Rhea" id="RHEA:48404"/>
        <dbReference type="Rhea" id="RHEA-COMP:15903"/>
        <dbReference type="Rhea" id="RHEA-COMP:17557"/>
        <dbReference type="ChEBI" id="CHEBI:15378"/>
        <dbReference type="ChEBI" id="CHEBI:29999"/>
        <dbReference type="ChEBI" id="CHEBI:57287"/>
        <dbReference type="ChEBI" id="CHEBI:58343"/>
        <dbReference type="ChEBI" id="CHEBI:64479"/>
    </reaction>
</comment>
<evidence type="ECO:0000256" key="7">
    <source>
        <dbReference type="ARBA" id="ARBA00023191"/>
    </source>
</evidence>
<sequence length="244" mass="27095">MEVNDRVLSDSTDLYIKHLSERKIPGFPGVCFQCEFSVDRYSDDMVNHFLGTDLPDSMNRAVAKRRAEFVAGRYVARRALMTLGATDLSVGIGENRAPVWPESFTGSISHAQDMAICAVADSDRVKSVGIDVENMLSEKVAADIVGSILTEEDYQFVGSSSHPDPRMLTLIFSAKESLFKSLYSDVGYYFGFDAANMVSIDEREGSFQVELAQELTPALRQGLRFEGGFEYLQMGVLTSIIRLR</sequence>
<dbReference type="PRINTS" id="PR01399">
    <property type="entry name" value="ENTSNTHTASED"/>
</dbReference>
<feature type="domain" description="4'-phosphopantetheinyl transferase" evidence="14">
    <location>
        <begin position="127"/>
        <end position="209"/>
    </location>
</feature>
<comment type="pathway">
    <text evidence="2">Siderophore biosynthesis; enterobactin biosynthesis.</text>
</comment>
<accession>Q2SB00</accession>
<evidence type="ECO:0000256" key="9">
    <source>
        <dbReference type="ARBA" id="ARBA00031996"/>
    </source>
</evidence>
<evidence type="ECO:0000256" key="12">
    <source>
        <dbReference type="PIRSR" id="PIRSR603542-1"/>
    </source>
</evidence>
<evidence type="ECO:0000256" key="3">
    <source>
        <dbReference type="ARBA" id="ARBA00008342"/>
    </source>
</evidence>
<evidence type="ECO:0000256" key="11">
    <source>
        <dbReference type="ARBA" id="ARBA00049191"/>
    </source>
</evidence>
<keyword evidence="13" id="KW-0479">Metal-binding</keyword>
<evidence type="ECO:0000259" key="15">
    <source>
        <dbReference type="Pfam" id="PF17837"/>
    </source>
</evidence>
<comment type="cofactor">
    <cofactor evidence="13">
        <name>Mg(2+)</name>
        <dbReference type="ChEBI" id="CHEBI:18420"/>
    </cofactor>
</comment>
<keyword evidence="13" id="KW-0460">Magnesium</keyword>
<comment type="function">
    <text evidence="1">Involved in the biosynthesis of the siderophore enterobactin (enterochelin), which is a macrocyclic trimeric lactone of N-(2,3-dihydroxybenzoyl)-serine. The serine trilactone serves as a scaffolding for the three catechol functionalities that provide hexadentate coordination for the tightly ligated iron(2+) atoms. Plays an essential role in the assembly of the enterobactin by catalyzing the transfer of the 4'-phosphopantetheine (Ppant) moiety from coenzyme A to the apo-domains of both EntB (ArCP domain) and EntF (PCP domain) to yield their holo-forms which make them competent for the activation of 2,3-dihydroxybenzoate (DHB) and L-serine, respectively.</text>
</comment>
<dbReference type="InterPro" id="IPR037143">
    <property type="entry name" value="4-PPantetheinyl_Trfase_dom_sf"/>
</dbReference>
<dbReference type="PANTHER" id="PTHR38096">
    <property type="entry name" value="ENTEROBACTIN SYNTHASE COMPONENT D"/>
    <property type="match status" value="1"/>
</dbReference>
<evidence type="ECO:0000256" key="8">
    <source>
        <dbReference type="ARBA" id="ARBA00029894"/>
    </source>
</evidence>
<dbReference type="Pfam" id="PF01648">
    <property type="entry name" value="ACPS"/>
    <property type="match status" value="1"/>
</dbReference>
<keyword evidence="6 16" id="KW-0808">Transferase</keyword>
<evidence type="ECO:0000256" key="1">
    <source>
        <dbReference type="ARBA" id="ARBA00003937"/>
    </source>
</evidence>
<dbReference type="STRING" id="349521.HCH_05512"/>
<dbReference type="HOGENOM" id="CLU_075076_2_2_6"/>
<dbReference type="InterPro" id="IPR008278">
    <property type="entry name" value="4-PPantetheinyl_Trfase_dom"/>
</dbReference>
<dbReference type="InterPro" id="IPR003542">
    <property type="entry name" value="Enbac_synth_compD-like"/>
</dbReference>
<evidence type="ECO:0000256" key="5">
    <source>
        <dbReference type="ARBA" id="ARBA00019087"/>
    </source>
</evidence>
<evidence type="ECO:0000313" key="17">
    <source>
        <dbReference type="Proteomes" id="UP000000238"/>
    </source>
</evidence>
<organism evidence="16 17">
    <name type="scientific">Hahella chejuensis (strain KCTC 2396)</name>
    <dbReference type="NCBI Taxonomy" id="349521"/>
    <lineage>
        <taxon>Bacteria</taxon>
        <taxon>Pseudomonadati</taxon>
        <taxon>Pseudomonadota</taxon>
        <taxon>Gammaproteobacteria</taxon>
        <taxon>Oceanospirillales</taxon>
        <taxon>Hahellaceae</taxon>
        <taxon>Hahella</taxon>
    </lineage>
</organism>
<feature type="binding site" evidence="13">
    <location>
        <position position="133"/>
    </location>
    <ligand>
        <name>Mg(2+)</name>
        <dbReference type="ChEBI" id="CHEBI:18420"/>
    </ligand>
</feature>
<dbReference type="RefSeq" id="WP_011399237.1">
    <property type="nucleotide sequence ID" value="NC_007645.1"/>
</dbReference>
<dbReference type="AlphaFoldDB" id="Q2SB00"/>
<reference evidence="16 17" key="1">
    <citation type="journal article" date="2005" name="Nucleic Acids Res.">
        <title>Genomic blueprint of Hahella chejuensis, a marine microbe producing an algicidal agent.</title>
        <authorList>
            <person name="Jeong H."/>
            <person name="Yim J.H."/>
            <person name="Lee C."/>
            <person name="Choi S.-H."/>
            <person name="Park Y.K."/>
            <person name="Yoon S.H."/>
            <person name="Hur C.-G."/>
            <person name="Kang H.-Y."/>
            <person name="Kim D."/>
            <person name="Lee H.H."/>
            <person name="Park K.H."/>
            <person name="Park S.-H."/>
            <person name="Park H.-S."/>
            <person name="Lee H.K."/>
            <person name="Oh T.K."/>
            <person name="Kim J.F."/>
        </authorList>
    </citation>
    <scope>NUCLEOTIDE SEQUENCE [LARGE SCALE GENOMIC DNA]</scope>
    <source>
        <strain evidence="16 17">KCTC 2396</strain>
    </source>
</reference>
<evidence type="ECO:0000256" key="4">
    <source>
        <dbReference type="ARBA" id="ARBA00011503"/>
    </source>
</evidence>
<keyword evidence="17" id="KW-1185">Reference proteome</keyword>
<comment type="catalytic activity">
    <reaction evidence="11">
        <text>apo-[peptidyl-carrier protein] + CoA = holo-[peptidyl-carrier protein] + adenosine 3',5'-bisphosphate + H(+)</text>
        <dbReference type="Rhea" id="RHEA:46228"/>
        <dbReference type="Rhea" id="RHEA-COMP:11479"/>
        <dbReference type="Rhea" id="RHEA-COMP:11480"/>
        <dbReference type="ChEBI" id="CHEBI:15378"/>
        <dbReference type="ChEBI" id="CHEBI:29999"/>
        <dbReference type="ChEBI" id="CHEBI:57287"/>
        <dbReference type="ChEBI" id="CHEBI:58343"/>
        <dbReference type="ChEBI" id="CHEBI:64479"/>
    </reaction>
</comment>
<dbReference type="GO" id="GO:0005886">
    <property type="term" value="C:plasma membrane"/>
    <property type="evidence" value="ECO:0007669"/>
    <property type="project" value="TreeGrafter"/>
</dbReference>
<dbReference type="eggNOG" id="COG2977">
    <property type="taxonomic scope" value="Bacteria"/>
</dbReference>
<comment type="subunit">
    <text evidence="4">EntB, EntD, EntE, and EntF form a multienzyme complex called enterobactin synthase.</text>
</comment>
<dbReference type="UniPathway" id="UPA00017"/>
<dbReference type="KEGG" id="hch:HCH_05512"/>
<protein>
    <recommendedName>
        <fullName evidence="5">Enterobactin synthase component D</fullName>
    </recommendedName>
    <alternativeName>
        <fullName evidence="8">4'-phosphopantetheinyl transferase EntD</fullName>
    </alternativeName>
    <alternativeName>
        <fullName evidence="9">Enterochelin synthase D</fullName>
    </alternativeName>
</protein>
<comment type="similarity">
    <text evidence="3">Belongs to the P-Pant transferase superfamily. EntD family.</text>
</comment>